<dbReference type="Proteomes" id="UP000025227">
    <property type="component" value="Unplaced"/>
</dbReference>
<proteinExistence type="predicted"/>
<dbReference type="AlphaFoldDB" id="A0A7I4Y4H3"/>
<feature type="compositionally biased region" description="Basic and acidic residues" evidence="1">
    <location>
        <begin position="23"/>
        <end position="35"/>
    </location>
</feature>
<sequence length="145" mass="16036">MLTSLTPPPFTQSPTRTSKTTKPTKEREDESEKRKNLTRSGKARVYAVYVSVNVSHADDVVDGLGTVEQLVPHRKSAECLGVAENDLSMAATRKGDIEKSVVVEEVGFVCRKVVFCGQDDNYLFFLSLDGIDGRQLDAEIRTVRS</sequence>
<name>A0A7I4Y4H3_HAECO</name>
<feature type="compositionally biased region" description="Pro residues" evidence="1">
    <location>
        <begin position="1"/>
        <end position="11"/>
    </location>
</feature>
<feature type="region of interest" description="Disordered" evidence="1">
    <location>
        <begin position="1"/>
        <end position="39"/>
    </location>
</feature>
<organism evidence="2 3">
    <name type="scientific">Haemonchus contortus</name>
    <name type="common">Barber pole worm</name>
    <dbReference type="NCBI Taxonomy" id="6289"/>
    <lineage>
        <taxon>Eukaryota</taxon>
        <taxon>Metazoa</taxon>
        <taxon>Ecdysozoa</taxon>
        <taxon>Nematoda</taxon>
        <taxon>Chromadorea</taxon>
        <taxon>Rhabditida</taxon>
        <taxon>Rhabditina</taxon>
        <taxon>Rhabditomorpha</taxon>
        <taxon>Strongyloidea</taxon>
        <taxon>Trichostrongylidae</taxon>
        <taxon>Haemonchus</taxon>
    </lineage>
</organism>
<keyword evidence="2" id="KW-1185">Reference proteome</keyword>
<reference evidence="3" key="1">
    <citation type="submission" date="2020-12" db="UniProtKB">
        <authorList>
            <consortium name="WormBaseParasite"/>
        </authorList>
    </citation>
    <scope>IDENTIFICATION</scope>
    <source>
        <strain evidence="3">MHco3</strain>
    </source>
</reference>
<evidence type="ECO:0000313" key="3">
    <source>
        <dbReference type="WBParaSite" id="HCON_00050720-00001"/>
    </source>
</evidence>
<evidence type="ECO:0000256" key="1">
    <source>
        <dbReference type="SAM" id="MobiDB-lite"/>
    </source>
</evidence>
<dbReference type="WBParaSite" id="HCON_00050720-00001">
    <property type="protein sequence ID" value="HCON_00050720-00001"/>
    <property type="gene ID" value="HCON_00050720"/>
</dbReference>
<protein>
    <submittedName>
        <fullName evidence="3">Spt5-NGN domain-containing protein</fullName>
    </submittedName>
</protein>
<evidence type="ECO:0000313" key="2">
    <source>
        <dbReference type="Proteomes" id="UP000025227"/>
    </source>
</evidence>
<accession>A0A7I4Y4H3</accession>